<keyword evidence="4" id="KW-0804">Transcription</keyword>
<dbReference type="CDD" id="cd05466">
    <property type="entry name" value="PBP2_LTTR_substrate"/>
    <property type="match status" value="1"/>
</dbReference>
<dbReference type="PANTHER" id="PTHR30579">
    <property type="entry name" value="TRANSCRIPTIONAL REGULATOR"/>
    <property type="match status" value="1"/>
</dbReference>
<dbReference type="AlphaFoldDB" id="A0A420WSK2"/>
<dbReference type="Pfam" id="PF03466">
    <property type="entry name" value="LysR_substrate"/>
    <property type="match status" value="1"/>
</dbReference>
<dbReference type="OrthoDB" id="5723059at2"/>
<dbReference type="SUPFAM" id="SSF46785">
    <property type="entry name" value="Winged helix' DNA-binding domain"/>
    <property type="match status" value="1"/>
</dbReference>
<reference evidence="6 7" key="1">
    <citation type="submission" date="2018-10" db="EMBL/GenBank/DDBJ databases">
        <title>Genomic Encyclopedia of Type Strains, Phase IV (KMG-IV): sequencing the most valuable type-strain genomes for metagenomic binning, comparative biology and taxonomic classification.</title>
        <authorList>
            <person name="Goeker M."/>
        </authorList>
    </citation>
    <scope>NUCLEOTIDE SEQUENCE [LARGE SCALE GENOMIC DNA]</scope>
    <source>
        <strain evidence="6 7">DSM 23229</strain>
    </source>
</reference>
<keyword evidence="7" id="KW-1185">Reference proteome</keyword>
<evidence type="ECO:0000256" key="2">
    <source>
        <dbReference type="ARBA" id="ARBA00023015"/>
    </source>
</evidence>
<name>A0A420WSK2_9GAMM</name>
<proteinExistence type="inferred from homology"/>
<dbReference type="Gene3D" id="1.10.10.10">
    <property type="entry name" value="Winged helix-like DNA-binding domain superfamily/Winged helix DNA-binding domain"/>
    <property type="match status" value="1"/>
</dbReference>
<dbReference type="FunFam" id="1.10.10.10:FF:000001">
    <property type="entry name" value="LysR family transcriptional regulator"/>
    <property type="match status" value="1"/>
</dbReference>
<organism evidence="6 7">
    <name type="scientific">Kushneria sinocarnis</name>
    <dbReference type="NCBI Taxonomy" id="595502"/>
    <lineage>
        <taxon>Bacteria</taxon>
        <taxon>Pseudomonadati</taxon>
        <taxon>Pseudomonadota</taxon>
        <taxon>Gammaproteobacteria</taxon>
        <taxon>Oceanospirillales</taxon>
        <taxon>Halomonadaceae</taxon>
        <taxon>Kushneria</taxon>
    </lineage>
</organism>
<dbReference type="SUPFAM" id="SSF53850">
    <property type="entry name" value="Periplasmic binding protein-like II"/>
    <property type="match status" value="1"/>
</dbReference>
<evidence type="ECO:0000313" key="6">
    <source>
        <dbReference type="EMBL" id="RKQ95737.1"/>
    </source>
</evidence>
<dbReference type="InterPro" id="IPR036390">
    <property type="entry name" value="WH_DNA-bd_sf"/>
</dbReference>
<evidence type="ECO:0000256" key="1">
    <source>
        <dbReference type="ARBA" id="ARBA00009437"/>
    </source>
</evidence>
<comment type="caution">
    <text evidence="6">The sequence shown here is derived from an EMBL/GenBank/DDBJ whole genome shotgun (WGS) entry which is preliminary data.</text>
</comment>
<dbReference type="InterPro" id="IPR036388">
    <property type="entry name" value="WH-like_DNA-bd_sf"/>
</dbReference>
<dbReference type="Gene3D" id="3.40.190.10">
    <property type="entry name" value="Periplasmic binding protein-like II"/>
    <property type="match status" value="2"/>
</dbReference>
<evidence type="ECO:0000256" key="4">
    <source>
        <dbReference type="ARBA" id="ARBA00023163"/>
    </source>
</evidence>
<dbReference type="PANTHER" id="PTHR30579:SF7">
    <property type="entry name" value="HTH-TYPE TRANSCRIPTIONAL REGULATOR LRHA-RELATED"/>
    <property type="match status" value="1"/>
</dbReference>
<evidence type="ECO:0000313" key="7">
    <source>
        <dbReference type="Proteomes" id="UP000281975"/>
    </source>
</evidence>
<dbReference type="PROSITE" id="PS50931">
    <property type="entry name" value="HTH_LYSR"/>
    <property type="match status" value="1"/>
</dbReference>
<dbReference type="InterPro" id="IPR050176">
    <property type="entry name" value="LTTR"/>
</dbReference>
<keyword evidence="2" id="KW-0805">Transcription regulation</keyword>
<dbReference type="Pfam" id="PF00126">
    <property type="entry name" value="HTH_1"/>
    <property type="match status" value="1"/>
</dbReference>
<evidence type="ECO:0000259" key="5">
    <source>
        <dbReference type="PROSITE" id="PS50931"/>
    </source>
</evidence>
<feature type="domain" description="HTH lysR-type" evidence="5">
    <location>
        <begin position="5"/>
        <end position="62"/>
    </location>
</feature>
<dbReference type="Proteomes" id="UP000281975">
    <property type="component" value="Unassembled WGS sequence"/>
</dbReference>
<protein>
    <submittedName>
        <fullName evidence="6">DNA-binding transcriptional LysR family regulator</fullName>
    </submittedName>
</protein>
<keyword evidence="3 6" id="KW-0238">DNA-binding</keyword>
<dbReference type="InterPro" id="IPR000847">
    <property type="entry name" value="LysR_HTH_N"/>
</dbReference>
<sequence>MSARLEMGALQALCAIADHGGITRAADQLALSQSAVSHKIRRLEEALGCALLARRVGQPLLTADGERLLRYARRIVALHDEAATSLGTTPLSGRIRLGMTEDITSRGLSRILGRFTRRHPDVTVHTSVRQSLTIEAQLERGELDIGVLQRFEHGQRATDVVLASEPLHWVKAPDLAADETVPLPFVAFGDDCFYRQWAMEFGQSRPPGFATVMTCTSIASLVSAVQAGLGVSLLNARHVTPEMVVMDGELAPPPQIVNVIRVGRRSSSPAVRGLVEEIAGELGDGPAGRLP</sequence>
<accession>A0A420WSK2</accession>
<dbReference type="GO" id="GO:0003677">
    <property type="term" value="F:DNA binding"/>
    <property type="evidence" value="ECO:0007669"/>
    <property type="project" value="UniProtKB-KW"/>
</dbReference>
<evidence type="ECO:0000256" key="3">
    <source>
        <dbReference type="ARBA" id="ARBA00023125"/>
    </source>
</evidence>
<dbReference type="PRINTS" id="PR00039">
    <property type="entry name" value="HTHLYSR"/>
</dbReference>
<comment type="similarity">
    <text evidence="1">Belongs to the LysR transcriptional regulatory family.</text>
</comment>
<gene>
    <name evidence="6" type="ORF">C7446_3252</name>
</gene>
<dbReference type="GO" id="GO:0003700">
    <property type="term" value="F:DNA-binding transcription factor activity"/>
    <property type="evidence" value="ECO:0007669"/>
    <property type="project" value="InterPro"/>
</dbReference>
<dbReference type="EMBL" id="RBIN01000012">
    <property type="protein sequence ID" value="RKQ95737.1"/>
    <property type="molecule type" value="Genomic_DNA"/>
</dbReference>
<dbReference type="RefSeq" id="WP_121174124.1">
    <property type="nucleotide sequence ID" value="NZ_RBIN01000012.1"/>
</dbReference>
<dbReference type="InterPro" id="IPR005119">
    <property type="entry name" value="LysR_subst-bd"/>
</dbReference>